<dbReference type="PROSITE" id="PS00018">
    <property type="entry name" value="EF_HAND_1"/>
    <property type="match status" value="1"/>
</dbReference>
<dbReference type="EMBL" id="AZEG01000008">
    <property type="protein sequence ID" value="KRL37911.1"/>
    <property type="molecule type" value="Genomic_DNA"/>
</dbReference>
<gene>
    <name evidence="1" type="ORF">FD20_GL002449</name>
</gene>
<dbReference type="SUPFAM" id="SSF51621">
    <property type="entry name" value="Phosphoenolpyruvate/pyruvate domain"/>
    <property type="match status" value="1"/>
</dbReference>
<comment type="caution">
    <text evidence="1">The sequence shown here is derived from an EMBL/GenBank/DDBJ whole genome shotgun (WGS) entry which is preliminary data.</text>
</comment>
<evidence type="ECO:0000313" key="2">
    <source>
        <dbReference type="Proteomes" id="UP000051155"/>
    </source>
</evidence>
<dbReference type="GO" id="GO:0003824">
    <property type="term" value="F:catalytic activity"/>
    <property type="evidence" value="ECO:0007669"/>
    <property type="project" value="InterPro"/>
</dbReference>
<dbReference type="InterPro" id="IPR040442">
    <property type="entry name" value="Pyrv_kinase-like_dom_sf"/>
</dbReference>
<organism evidence="1 2">
    <name type="scientific">Liquorilactobacillus uvarum DSM 19971</name>
    <dbReference type="NCBI Taxonomy" id="1423812"/>
    <lineage>
        <taxon>Bacteria</taxon>
        <taxon>Bacillati</taxon>
        <taxon>Bacillota</taxon>
        <taxon>Bacilli</taxon>
        <taxon>Lactobacillales</taxon>
        <taxon>Lactobacillaceae</taxon>
        <taxon>Liquorilactobacillus</taxon>
    </lineage>
</organism>
<keyword evidence="2" id="KW-1185">Reference proteome</keyword>
<accession>A0A0R1PZI7</accession>
<proteinExistence type="predicted"/>
<dbReference type="Gene3D" id="3.20.20.60">
    <property type="entry name" value="Phosphoenolpyruvate-binding domains"/>
    <property type="match status" value="1"/>
</dbReference>
<dbReference type="AlphaFoldDB" id="A0A0R1PZI7"/>
<evidence type="ECO:0000313" key="1">
    <source>
        <dbReference type="EMBL" id="KRL37911.1"/>
    </source>
</evidence>
<dbReference type="PATRIC" id="fig|1423812.3.peg.2603"/>
<dbReference type="STRING" id="1423812.FD20_GL002449"/>
<sequence length="240" mass="26449">MQSTRIIPVAADAILLHQLERTTNTSVFVSARLLARQFTDQDNEGLLCLSEYANFLRNLRLTTSAELLADGQSGFGNALNTYYTACELARSGADRLVLNDQSFPAHSLTPQQPVSLLNFAGKLKAAQDGLKGKSAKLVVKLDGIQYYGISGIKERIKIAKKLGIASIIIGHLNNELFLELENKVSLTNIGLAQDNELISRAELEQAVPAFIIPIADSIKYQEKMTAELISRLEEKQYEKL</sequence>
<reference evidence="1 2" key="1">
    <citation type="journal article" date="2015" name="Genome Announc.">
        <title>Expanding the biotechnology potential of lactobacilli through comparative genomics of 213 strains and associated genera.</title>
        <authorList>
            <person name="Sun Z."/>
            <person name="Harris H.M."/>
            <person name="McCann A."/>
            <person name="Guo C."/>
            <person name="Argimon S."/>
            <person name="Zhang W."/>
            <person name="Yang X."/>
            <person name="Jeffery I.B."/>
            <person name="Cooney J.C."/>
            <person name="Kagawa T.F."/>
            <person name="Liu W."/>
            <person name="Song Y."/>
            <person name="Salvetti E."/>
            <person name="Wrobel A."/>
            <person name="Rasinkangas P."/>
            <person name="Parkhill J."/>
            <person name="Rea M.C."/>
            <person name="O'Sullivan O."/>
            <person name="Ritari J."/>
            <person name="Douillard F.P."/>
            <person name="Paul Ross R."/>
            <person name="Yang R."/>
            <person name="Briner A.E."/>
            <person name="Felis G.E."/>
            <person name="de Vos W.M."/>
            <person name="Barrangou R."/>
            <person name="Klaenhammer T.R."/>
            <person name="Caufield P.W."/>
            <person name="Cui Y."/>
            <person name="Zhang H."/>
            <person name="O'Toole P.W."/>
        </authorList>
    </citation>
    <scope>NUCLEOTIDE SEQUENCE [LARGE SCALE GENOMIC DNA]</scope>
    <source>
        <strain evidence="1 2">DSM 19971</strain>
    </source>
</reference>
<dbReference type="RefSeq" id="WP_057736581.1">
    <property type="nucleotide sequence ID" value="NZ_AZEG01000008.1"/>
</dbReference>
<dbReference type="InterPro" id="IPR018247">
    <property type="entry name" value="EF_Hand_1_Ca_BS"/>
</dbReference>
<dbReference type="Proteomes" id="UP000051155">
    <property type="component" value="Unassembled WGS sequence"/>
</dbReference>
<evidence type="ECO:0008006" key="3">
    <source>
        <dbReference type="Google" id="ProtNLM"/>
    </source>
</evidence>
<dbReference type="OrthoDB" id="2134543at2"/>
<name>A0A0R1PZI7_9LACO</name>
<protein>
    <recommendedName>
        <fullName evidence="3">Carboxyvinyl-carboxyphosphonate phosphorylmutase</fullName>
    </recommendedName>
</protein>
<dbReference type="InterPro" id="IPR015813">
    <property type="entry name" value="Pyrv/PenolPyrv_kinase-like_dom"/>
</dbReference>